<comment type="subcellular location">
    <subcellularLocation>
        <location evidence="1">Cell inner membrane</location>
        <topology evidence="1">Multi-pass membrane protein</topology>
    </subcellularLocation>
</comment>
<dbReference type="PRINTS" id="PR01439">
    <property type="entry name" value="CELLSNTHASEA"/>
</dbReference>
<evidence type="ECO:0000259" key="13">
    <source>
        <dbReference type="Pfam" id="PF00535"/>
    </source>
</evidence>
<keyword evidence="8 12" id="KW-0135">Cellulose biosynthesis</keyword>
<comment type="pathway">
    <text evidence="2 12">Glycan metabolism; bacterial cellulose biosynthesis.</text>
</comment>
<dbReference type="InterPro" id="IPR003919">
    <property type="entry name" value="Cell_synth_A"/>
</dbReference>
<accession>A0A318QQI5</accession>
<evidence type="ECO:0000256" key="6">
    <source>
        <dbReference type="ARBA" id="ARBA00022679"/>
    </source>
</evidence>
<keyword evidence="3 12" id="KW-1003">Cell membrane</keyword>
<dbReference type="NCBIfam" id="TIGR03030">
    <property type="entry name" value="CelA"/>
    <property type="match status" value="1"/>
</dbReference>
<gene>
    <name evidence="15" type="primary">bcsA</name>
    <name evidence="15" type="ORF">CFR77_15090</name>
</gene>
<dbReference type="InterPro" id="IPR050321">
    <property type="entry name" value="Glycosyltr_2/OpgH_subfam"/>
</dbReference>
<dbReference type="CDD" id="cd06421">
    <property type="entry name" value="CESA_CelA_like"/>
    <property type="match status" value="1"/>
</dbReference>
<evidence type="ECO:0000256" key="12">
    <source>
        <dbReference type="RuleBase" id="RU365020"/>
    </source>
</evidence>
<feature type="transmembrane region" description="Helical" evidence="12">
    <location>
        <begin position="88"/>
        <end position="109"/>
    </location>
</feature>
<dbReference type="Gene3D" id="2.40.10.220">
    <property type="entry name" value="predicted glycosyltransferase like domains"/>
    <property type="match status" value="1"/>
</dbReference>
<dbReference type="SUPFAM" id="SSF53448">
    <property type="entry name" value="Nucleotide-diphospho-sugar transferases"/>
    <property type="match status" value="1"/>
</dbReference>
<feature type="transmembrane region" description="Helical" evidence="12">
    <location>
        <begin position="403"/>
        <end position="424"/>
    </location>
</feature>
<dbReference type="EC" id="2.4.1.12" evidence="12"/>
<evidence type="ECO:0000313" key="15">
    <source>
        <dbReference type="EMBL" id="PYD77489.1"/>
    </source>
</evidence>
<feature type="transmembrane region" description="Helical" evidence="12">
    <location>
        <begin position="1446"/>
        <end position="1468"/>
    </location>
</feature>
<dbReference type="InterPro" id="IPR009875">
    <property type="entry name" value="PilZ_domain"/>
</dbReference>
<dbReference type="GO" id="GO:0030244">
    <property type="term" value="P:cellulose biosynthetic process"/>
    <property type="evidence" value="ECO:0007669"/>
    <property type="project" value="UniProtKB-KW"/>
</dbReference>
<dbReference type="InterPro" id="IPR001173">
    <property type="entry name" value="Glyco_trans_2-like"/>
</dbReference>
<keyword evidence="9 12" id="KW-1133">Transmembrane helix</keyword>
<protein>
    <recommendedName>
        <fullName evidence="12">Cellulose synthase catalytic subunit [UDP-forming]</fullName>
        <ecNumber evidence="12">2.4.1.12</ecNumber>
    </recommendedName>
</protein>
<keyword evidence="10 12" id="KW-0472">Membrane</keyword>
<dbReference type="InterPro" id="IPR018513">
    <property type="entry name" value="Cell_synthase_bac"/>
</dbReference>
<keyword evidence="12" id="KW-0973">c-di-GMP</keyword>
<dbReference type="PANTHER" id="PTHR43867:SF2">
    <property type="entry name" value="CELLULOSE SYNTHASE CATALYTIC SUBUNIT A [UDP-FORMING]"/>
    <property type="match status" value="1"/>
</dbReference>
<feature type="transmembrane region" description="Helical" evidence="12">
    <location>
        <begin position="492"/>
        <end position="515"/>
    </location>
</feature>
<evidence type="ECO:0000256" key="4">
    <source>
        <dbReference type="ARBA" id="ARBA00022519"/>
    </source>
</evidence>
<evidence type="ECO:0000256" key="3">
    <source>
        <dbReference type="ARBA" id="ARBA00022475"/>
    </source>
</evidence>
<keyword evidence="6 12" id="KW-0808">Transferase</keyword>
<evidence type="ECO:0000256" key="1">
    <source>
        <dbReference type="ARBA" id="ARBA00004429"/>
    </source>
</evidence>
<evidence type="ECO:0000256" key="7">
    <source>
        <dbReference type="ARBA" id="ARBA00022692"/>
    </source>
</evidence>
<dbReference type="Pfam" id="PF07238">
    <property type="entry name" value="PilZ"/>
    <property type="match status" value="1"/>
</dbReference>
<feature type="transmembrane region" description="Helical" evidence="12">
    <location>
        <begin position="727"/>
        <end position="746"/>
    </location>
</feature>
<evidence type="ECO:0000313" key="16">
    <source>
        <dbReference type="Proteomes" id="UP000247814"/>
    </source>
</evidence>
<evidence type="ECO:0000259" key="14">
    <source>
        <dbReference type="Pfam" id="PF07238"/>
    </source>
</evidence>
<dbReference type="SUPFAM" id="SSF141371">
    <property type="entry name" value="PilZ domain-like"/>
    <property type="match status" value="1"/>
</dbReference>
<organism evidence="15 16">
    <name type="scientific">Komagataeibacter sucrofermentans</name>
    <dbReference type="NCBI Taxonomy" id="1053551"/>
    <lineage>
        <taxon>Bacteria</taxon>
        <taxon>Pseudomonadati</taxon>
        <taxon>Pseudomonadota</taxon>
        <taxon>Alphaproteobacteria</taxon>
        <taxon>Acetobacterales</taxon>
        <taxon>Acetobacteraceae</taxon>
        <taxon>Komagataeibacter</taxon>
    </lineage>
</organism>
<proteinExistence type="predicted"/>
<dbReference type="PANTHER" id="PTHR43867">
    <property type="entry name" value="CELLULOSE SYNTHASE CATALYTIC SUBUNIT A [UDP-FORMING]"/>
    <property type="match status" value="1"/>
</dbReference>
<comment type="catalytic activity">
    <reaction evidence="11 12">
        <text>[(1-&gt;4)-beta-D-glucosyl](n) + UDP-alpha-D-glucose = [(1-&gt;4)-beta-D-glucosyl](n+1) + UDP + H(+)</text>
        <dbReference type="Rhea" id="RHEA:19929"/>
        <dbReference type="Rhea" id="RHEA-COMP:10033"/>
        <dbReference type="Rhea" id="RHEA-COMP:10034"/>
        <dbReference type="ChEBI" id="CHEBI:15378"/>
        <dbReference type="ChEBI" id="CHEBI:18246"/>
        <dbReference type="ChEBI" id="CHEBI:58223"/>
        <dbReference type="ChEBI" id="CHEBI:58885"/>
        <dbReference type="EC" id="2.4.1.12"/>
    </reaction>
</comment>
<keyword evidence="16" id="KW-1185">Reference proteome</keyword>
<dbReference type="Gene3D" id="3.90.550.10">
    <property type="entry name" value="Spore Coat Polysaccharide Biosynthesis Protein SpsA, Chain A"/>
    <property type="match status" value="1"/>
</dbReference>
<dbReference type="RefSeq" id="WP_110570214.1">
    <property type="nucleotide sequence ID" value="NZ_CP137147.1"/>
</dbReference>
<reference evidence="15 16" key="1">
    <citation type="submission" date="2017-07" db="EMBL/GenBank/DDBJ databases">
        <title>A draft genome sequence of Komagataeibacter sucrofermentans LMG 18788.</title>
        <authorList>
            <person name="Skraban J."/>
            <person name="Cleenwerck I."/>
            <person name="Vandamme P."/>
            <person name="Trcek J."/>
        </authorList>
    </citation>
    <scope>NUCLEOTIDE SEQUENCE [LARGE SCALE GENOMIC DNA]</scope>
    <source>
        <strain evidence="15 16">LMG 18788</strain>
    </source>
</reference>
<dbReference type="InterPro" id="IPR029044">
    <property type="entry name" value="Nucleotide-diphossugar_trans"/>
</dbReference>
<name>A0A318QQI5_9PROT</name>
<keyword evidence="7 12" id="KW-0812">Transmembrane</keyword>
<dbReference type="GO" id="GO:0006011">
    <property type="term" value="P:UDP-alpha-D-glucose metabolic process"/>
    <property type="evidence" value="ECO:0007669"/>
    <property type="project" value="InterPro"/>
</dbReference>
<feature type="domain" description="PilZ" evidence="14">
    <location>
        <begin position="553"/>
        <end position="650"/>
    </location>
</feature>
<evidence type="ECO:0000256" key="2">
    <source>
        <dbReference type="ARBA" id="ARBA00005186"/>
    </source>
</evidence>
<dbReference type="Pfam" id="PF03552">
    <property type="entry name" value="Cellulose_synt"/>
    <property type="match status" value="1"/>
</dbReference>
<evidence type="ECO:0000256" key="10">
    <source>
        <dbReference type="ARBA" id="ARBA00023136"/>
    </source>
</evidence>
<comment type="caution">
    <text evidence="15">The sequence shown here is derived from an EMBL/GenBank/DDBJ whole genome shotgun (WGS) entry which is preliminary data.</text>
</comment>
<dbReference type="GO" id="GO:0035438">
    <property type="term" value="F:cyclic-di-GMP binding"/>
    <property type="evidence" value="ECO:0007669"/>
    <property type="project" value="InterPro"/>
</dbReference>
<dbReference type="Gene3D" id="2.60.120.260">
    <property type="entry name" value="Galactose-binding domain-like"/>
    <property type="match status" value="1"/>
</dbReference>
<dbReference type="InterPro" id="IPR005150">
    <property type="entry name" value="Cellulose_synth"/>
</dbReference>
<feature type="transmembrane region" description="Helical" evidence="12">
    <location>
        <begin position="57"/>
        <end position="76"/>
    </location>
</feature>
<feature type="transmembrane region" description="Helical" evidence="12">
    <location>
        <begin position="527"/>
        <end position="548"/>
    </location>
</feature>
<dbReference type="OrthoDB" id="9806824at2"/>
<comment type="function">
    <text evidence="12">Catalytic subunit of cellulose synthase. It polymerizes uridine 5'-diphosphate glucose to cellulose.</text>
</comment>
<dbReference type="UniPathway" id="UPA00694"/>
<dbReference type="EMBL" id="NKUA01000041">
    <property type="protein sequence ID" value="PYD77489.1"/>
    <property type="molecule type" value="Genomic_DNA"/>
</dbReference>
<keyword evidence="4 12" id="KW-0997">Cell inner membrane</keyword>
<dbReference type="Pfam" id="PF00535">
    <property type="entry name" value="Glycos_transf_2"/>
    <property type="match status" value="1"/>
</dbReference>
<dbReference type="GO" id="GO:0005886">
    <property type="term" value="C:plasma membrane"/>
    <property type="evidence" value="ECO:0007669"/>
    <property type="project" value="UniProtKB-SubCell"/>
</dbReference>
<keyword evidence="5 12" id="KW-0328">Glycosyltransferase</keyword>
<comment type="cofactor">
    <cofactor evidence="12">
        <name>Mg(2+)</name>
        <dbReference type="ChEBI" id="CHEBI:18420"/>
    </cofactor>
</comment>
<feature type="transmembrane region" description="Helical" evidence="12">
    <location>
        <begin position="379"/>
        <end position="397"/>
    </location>
</feature>
<dbReference type="SMR" id="A0A318QQI5"/>
<sequence length="1485" mass="161314">MIWRILKSPLVSGPLFAVLLAVVCLTYLSPDHQFFVAIGGAILFFLVRRHDERWSRCFLMVLSIVVSGRYLVWRFTSTLDLDGVLQTILVLALAIGEIYTTFRVGFTYFQLAWPLRRQIHPLPEDESSWPVIDVYVPTYNEDMAIVRTTVLGCLAMDWPADKLNVYILDDGRRRSFRDFAEQVGAGYINRAENAHAKAGNLNHAIKVTTGDIIAIFDCDHVPVQGFLKKTVGWMVADSNLALLQTPHHFYSPDPFRRNMRGGMQVPPESNLFYGLLQDGNDFWNATFFCGSCALLRRKAIESIDGFATETVTEDAHTALRMQRKGWGTGYLREPLAAGLETETLLLQVGQRVRWARGMIQMLRIDNPMLGRGLRLTQRICYMAAATNYFFAIPRIMFLMAPLAYLFLGVTMIAASPYELAVYALPHLFHTTMTMSRLQGRWRYSFWSEIYESMLAPFLVRMTFVTLVAPHKGKFNVTDKGGLLDRERFDWRAAYPGVIMAVILAVGLVSGIWAAVAHYHETVVFRAMTVNSVWVLFSLIIVLGGVAAARETRQRRHNHRIAASIPLSLFTDGAPLVPCRSVDVSMGGCQLDLPPALPLAVGDELRLHATLASGPITLRATLVARHEGRAHVAWIIPDLATEKQVVGLVFGRDDAWTQWADFAPDRPLHSLYMLLVSICALFRPYPRAEKAVPAPAAPPPPAVPEEKLPARQLVIFPPRKPRTGASGLPLMVAGLLLCGMAGGAQAAPTAPSDMAPVEAAGESVTAMDDARMTMVDVDRVSHQPLTRTRSLTEIGQKDDMVLRADAPLHGLGVRVGRDVIITGGTLALSGTAHMGHAPGRIAVAVSVNNQDVGVICPAADGAFGPISLPVSPFFFDTRNRINFRLFMRPGTDAAGVTACGPNARALAPDTARVSATDASITIAQRSTLALTTVSLVPHRLLSALPYPVLDPDAAQTPVVTLAVPDVSDPGVLAAAGMVASWFGVYAQDRRISFNVTPGLPAQGNAVLIAPNQPGPWGAVPPGPELAVLPNPHDGFGTILVVTGRSVADVTTAARALVLGAEHDAPGSFAAAPVVYPAARQPYDAPGLVRTDQPVTLRELVSTADLRTHGLTSGTLTVPLSLPPDLRSWRSRPFMARLQLSAPEGDVLDRAKSHVSVMLNDTFLHVYPLVPWSINPFRTAGTPVEHDLELPVWKMGQQNTLRLYFDVRPRHMTQAEAAASPDVVELDPSSTIDFSKSRHFAVLPDVGMFASSAFPFSRMADLSETTVLLPPHPAPDTVAAFMDMMGFAGAVSRYPATGVNVRTTDMPVDDTITGDILIFSTLDGLGNGQAALAQAGYVRSPSLLQRLRMRVMHPGAGMPAYNLAEGAVVAAESPFVAHRSVVAVLGGVPASLPAMVRDLRDPATMHRFHGDMVIRHGARLDNYRTGGIYTMGNMPAWMLPDWYLGGHPLLLCGLGGLAALCGTSWAMTVLGARSRRRILNDDLTGDL</sequence>
<dbReference type="Pfam" id="PF03170">
    <property type="entry name" value="BcsB"/>
    <property type="match status" value="1"/>
</dbReference>
<feature type="transmembrane region" description="Helical" evidence="12">
    <location>
        <begin position="34"/>
        <end position="50"/>
    </location>
</feature>
<evidence type="ECO:0000256" key="8">
    <source>
        <dbReference type="ARBA" id="ARBA00022916"/>
    </source>
</evidence>
<evidence type="ECO:0000256" key="9">
    <source>
        <dbReference type="ARBA" id="ARBA00022989"/>
    </source>
</evidence>
<dbReference type="Proteomes" id="UP000247814">
    <property type="component" value="Unassembled WGS sequence"/>
</dbReference>
<evidence type="ECO:0000256" key="11">
    <source>
        <dbReference type="ARBA" id="ARBA00048682"/>
    </source>
</evidence>
<dbReference type="GO" id="GO:0016760">
    <property type="term" value="F:cellulose synthase (UDP-forming) activity"/>
    <property type="evidence" value="ECO:0007669"/>
    <property type="project" value="UniProtKB-EC"/>
</dbReference>
<evidence type="ECO:0000256" key="5">
    <source>
        <dbReference type="ARBA" id="ARBA00022676"/>
    </source>
</evidence>
<feature type="domain" description="Glycosyltransferase 2-like" evidence="13">
    <location>
        <begin position="134"/>
        <end position="302"/>
    </location>
</feature>